<evidence type="ECO:0000256" key="8">
    <source>
        <dbReference type="ARBA" id="ARBA00022840"/>
    </source>
</evidence>
<dbReference type="InterPro" id="IPR018109">
    <property type="entry name" value="Folylpolyglutamate_synth_CS"/>
</dbReference>
<evidence type="ECO:0000256" key="3">
    <source>
        <dbReference type="ARBA" id="ARBA00013025"/>
    </source>
</evidence>
<keyword evidence="9" id="KW-0460">Magnesium</keyword>
<protein>
    <recommendedName>
        <fullName evidence="3">tetrahydrofolate synthase</fullName>
        <ecNumber evidence="3">6.3.2.17</ecNumber>
    </recommendedName>
    <alternativeName>
        <fullName evidence="11">Folylpoly-gamma-glutamate synthetase</fullName>
    </alternativeName>
    <alternativeName>
        <fullName evidence="10">Tetrahydrofolylpolyglutamate synthase</fullName>
    </alternativeName>
</protein>
<name>A0A9P7ZPY4_9HYPO</name>
<dbReference type="SUPFAM" id="SSF53623">
    <property type="entry name" value="MurD-like peptide ligases, catalytic domain"/>
    <property type="match status" value="1"/>
</dbReference>
<dbReference type="Proteomes" id="UP000887229">
    <property type="component" value="Unassembled WGS sequence"/>
</dbReference>
<dbReference type="GO" id="GO:0004326">
    <property type="term" value="F:tetrahydrofolylpolyglutamate synthase activity"/>
    <property type="evidence" value="ECO:0007669"/>
    <property type="project" value="UniProtKB-EC"/>
</dbReference>
<organism evidence="13 14">
    <name type="scientific">Emericellopsis atlantica</name>
    <dbReference type="NCBI Taxonomy" id="2614577"/>
    <lineage>
        <taxon>Eukaryota</taxon>
        <taxon>Fungi</taxon>
        <taxon>Dikarya</taxon>
        <taxon>Ascomycota</taxon>
        <taxon>Pezizomycotina</taxon>
        <taxon>Sordariomycetes</taxon>
        <taxon>Hypocreomycetidae</taxon>
        <taxon>Hypocreales</taxon>
        <taxon>Bionectriaceae</taxon>
        <taxon>Emericellopsis</taxon>
    </lineage>
</organism>
<evidence type="ECO:0000256" key="12">
    <source>
        <dbReference type="ARBA" id="ARBA00047493"/>
    </source>
</evidence>
<sequence>MPSRSLTSPRVLARHIVSSSHTCQNLRCAALNGDAAKRPLHSCQHFRRTGFEEKHSITNEPRHGTSFKAAVRHWSSGTREAKGRTYSDALERLDSLTQNRDITKAFDGKDSKAANEAAIPEMITWLRRAGYTTDQLSQMQHIHVAGTKGKGTVCAYATRLLLNGTQGKRVGTYTSPHLVTVRERIALDGSPVSKQLFTEAFFELWDRLGEAAQREGLPEREARPFFFRFMTLLAWHIFIREKVDVVVMECGIGGEYDATNILPPAAVATAVITHLELDHTAMLGNTVESIAWHKSGIFKQGRPAIAYAGDMAESVKNVLVQRAKEKGANLYLIPKEVLDRVCKQSPDDVIAVKNHMLADMAVIAQQQGLSTKSISEYSSQSGGDLPQAWEKMHVPGRGEVLQMDGKTWYLDGAHTQDSIANVASWIAAHVSGNDKLIVIFNQQERDAVQLLKHLVRSVESYTDEPSWWTSKSPSFIFPRNNLMVQTNNELKQGARDLSVQEEASRWVRSPDGAKLMSTKAQITVLDNVNDAVAQAKEIAAGHSKAKIVVTGSMYLVGAVLKTLQRGTGDEIE</sequence>
<comment type="caution">
    <text evidence="13">The sequence shown here is derived from an EMBL/GenBank/DDBJ whole genome shotgun (WGS) entry which is preliminary data.</text>
</comment>
<dbReference type="SUPFAM" id="SSF53244">
    <property type="entry name" value="MurD-like peptide ligases, peptide-binding domain"/>
    <property type="match status" value="1"/>
</dbReference>
<dbReference type="GO" id="GO:0005739">
    <property type="term" value="C:mitochondrion"/>
    <property type="evidence" value="ECO:0007669"/>
    <property type="project" value="TreeGrafter"/>
</dbReference>
<gene>
    <name evidence="13" type="ORF">F5Z01DRAFT_698678</name>
</gene>
<reference evidence="13" key="1">
    <citation type="journal article" date="2021" name="IMA Fungus">
        <title>Genomic characterization of three marine fungi, including Emericellopsis atlantica sp. nov. with signatures of a generalist lifestyle and marine biomass degradation.</title>
        <authorList>
            <person name="Hagestad O.C."/>
            <person name="Hou L."/>
            <person name="Andersen J.H."/>
            <person name="Hansen E.H."/>
            <person name="Altermark B."/>
            <person name="Li C."/>
            <person name="Kuhnert E."/>
            <person name="Cox R.J."/>
            <person name="Crous P.W."/>
            <person name="Spatafora J.W."/>
            <person name="Lail K."/>
            <person name="Amirebrahimi M."/>
            <person name="Lipzen A."/>
            <person name="Pangilinan J."/>
            <person name="Andreopoulos W."/>
            <person name="Hayes R.D."/>
            <person name="Ng V."/>
            <person name="Grigoriev I.V."/>
            <person name="Jackson S.A."/>
            <person name="Sutton T.D.S."/>
            <person name="Dobson A.D.W."/>
            <person name="Rama T."/>
        </authorList>
    </citation>
    <scope>NUCLEOTIDE SEQUENCE</scope>
    <source>
        <strain evidence="13">TS7</strain>
    </source>
</reference>
<proteinExistence type="inferred from homology"/>
<dbReference type="GO" id="GO:0005829">
    <property type="term" value="C:cytosol"/>
    <property type="evidence" value="ECO:0007669"/>
    <property type="project" value="TreeGrafter"/>
</dbReference>
<evidence type="ECO:0000256" key="10">
    <source>
        <dbReference type="ARBA" id="ARBA00030592"/>
    </source>
</evidence>
<keyword evidence="4" id="KW-0554">One-carbon metabolism</keyword>
<dbReference type="GeneID" id="70297265"/>
<evidence type="ECO:0000256" key="11">
    <source>
        <dbReference type="ARBA" id="ARBA00030876"/>
    </source>
</evidence>
<dbReference type="GO" id="GO:0005524">
    <property type="term" value="F:ATP binding"/>
    <property type="evidence" value="ECO:0007669"/>
    <property type="project" value="UniProtKB-KW"/>
</dbReference>
<dbReference type="InterPro" id="IPR001645">
    <property type="entry name" value="Folylpolyglutamate_synth"/>
</dbReference>
<keyword evidence="7" id="KW-0547">Nucleotide-binding</keyword>
<keyword evidence="5 13" id="KW-0436">Ligase</keyword>
<keyword evidence="6" id="KW-0479">Metal-binding</keyword>
<dbReference type="GO" id="GO:0046872">
    <property type="term" value="F:metal ion binding"/>
    <property type="evidence" value="ECO:0007669"/>
    <property type="project" value="UniProtKB-KW"/>
</dbReference>
<evidence type="ECO:0000256" key="5">
    <source>
        <dbReference type="ARBA" id="ARBA00022598"/>
    </source>
</evidence>
<dbReference type="NCBIfam" id="TIGR01499">
    <property type="entry name" value="folC"/>
    <property type="match status" value="1"/>
</dbReference>
<comment type="catalytic activity">
    <reaction evidence="12">
        <text>(6S)-5,6,7,8-tetrahydrofolyl-(gamma-L-Glu)(n) + L-glutamate + ATP = (6S)-5,6,7,8-tetrahydrofolyl-(gamma-L-Glu)(n+1) + ADP + phosphate + H(+)</text>
        <dbReference type="Rhea" id="RHEA:10580"/>
        <dbReference type="Rhea" id="RHEA-COMP:14738"/>
        <dbReference type="Rhea" id="RHEA-COMP:14740"/>
        <dbReference type="ChEBI" id="CHEBI:15378"/>
        <dbReference type="ChEBI" id="CHEBI:29985"/>
        <dbReference type="ChEBI" id="CHEBI:30616"/>
        <dbReference type="ChEBI" id="CHEBI:43474"/>
        <dbReference type="ChEBI" id="CHEBI:141005"/>
        <dbReference type="ChEBI" id="CHEBI:456216"/>
        <dbReference type="EC" id="6.3.2.17"/>
    </reaction>
</comment>
<evidence type="ECO:0000256" key="1">
    <source>
        <dbReference type="ARBA" id="ARBA00005150"/>
    </source>
</evidence>
<evidence type="ECO:0000313" key="13">
    <source>
        <dbReference type="EMBL" id="KAG9255941.1"/>
    </source>
</evidence>
<dbReference type="PANTHER" id="PTHR11136">
    <property type="entry name" value="FOLYLPOLYGLUTAMATE SYNTHASE-RELATED"/>
    <property type="match status" value="1"/>
</dbReference>
<dbReference type="EMBL" id="MU251249">
    <property type="protein sequence ID" value="KAG9255941.1"/>
    <property type="molecule type" value="Genomic_DNA"/>
</dbReference>
<dbReference type="RefSeq" id="XP_046119865.1">
    <property type="nucleotide sequence ID" value="XM_046266362.1"/>
</dbReference>
<comment type="similarity">
    <text evidence="2">Belongs to the folylpolyglutamate synthase family.</text>
</comment>
<dbReference type="Gene3D" id="3.90.190.20">
    <property type="entry name" value="Mur ligase, C-terminal domain"/>
    <property type="match status" value="1"/>
</dbReference>
<evidence type="ECO:0000256" key="4">
    <source>
        <dbReference type="ARBA" id="ARBA00022563"/>
    </source>
</evidence>
<evidence type="ECO:0000256" key="9">
    <source>
        <dbReference type="ARBA" id="ARBA00022842"/>
    </source>
</evidence>
<dbReference type="OrthoDB" id="10261039at2759"/>
<dbReference type="EC" id="6.3.2.17" evidence="3"/>
<accession>A0A9P7ZPY4</accession>
<keyword evidence="14" id="KW-1185">Reference proteome</keyword>
<evidence type="ECO:0000313" key="14">
    <source>
        <dbReference type="Proteomes" id="UP000887229"/>
    </source>
</evidence>
<dbReference type="Gene3D" id="3.40.1190.10">
    <property type="entry name" value="Mur-like, catalytic domain"/>
    <property type="match status" value="1"/>
</dbReference>
<evidence type="ECO:0000256" key="7">
    <source>
        <dbReference type="ARBA" id="ARBA00022741"/>
    </source>
</evidence>
<dbReference type="InterPro" id="IPR036565">
    <property type="entry name" value="Mur-like_cat_sf"/>
</dbReference>
<dbReference type="InterPro" id="IPR036615">
    <property type="entry name" value="Mur_ligase_C_dom_sf"/>
</dbReference>
<dbReference type="GO" id="GO:0006730">
    <property type="term" value="P:one-carbon metabolic process"/>
    <property type="evidence" value="ECO:0007669"/>
    <property type="project" value="UniProtKB-KW"/>
</dbReference>
<comment type="pathway">
    <text evidence="1">Cofactor biosynthesis; tetrahydrofolylpolyglutamate biosynthesis.</text>
</comment>
<dbReference type="PANTHER" id="PTHR11136:SF5">
    <property type="entry name" value="FOLYLPOLYGLUTAMATE SYNTHASE, MITOCHONDRIAL"/>
    <property type="match status" value="1"/>
</dbReference>
<keyword evidence="8" id="KW-0067">ATP-binding</keyword>
<dbReference type="AlphaFoldDB" id="A0A9P7ZPY4"/>
<dbReference type="PROSITE" id="PS01012">
    <property type="entry name" value="FOLYLPOLYGLU_SYNT_2"/>
    <property type="match status" value="1"/>
</dbReference>
<evidence type="ECO:0000256" key="6">
    <source>
        <dbReference type="ARBA" id="ARBA00022723"/>
    </source>
</evidence>
<evidence type="ECO:0000256" key="2">
    <source>
        <dbReference type="ARBA" id="ARBA00008276"/>
    </source>
</evidence>